<gene>
    <name evidence="9 13" type="primary">thiE</name>
    <name evidence="13" type="ORF">ISU02_08580</name>
</gene>
<accession>A0ABR9ZRU3</accession>
<keyword evidence="14" id="KW-1185">Reference proteome</keyword>
<proteinExistence type="inferred from homology"/>
<dbReference type="CDD" id="cd00564">
    <property type="entry name" value="TMP_TenI"/>
    <property type="match status" value="1"/>
</dbReference>
<dbReference type="PANTHER" id="PTHR20857:SF23">
    <property type="entry name" value="THIAMINE BIOSYNTHETIC BIFUNCTIONAL ENZYME"/>
    <property type="match status" value="1"/>
</dbReference>
<dbReference type="NCBIfam" id="TIGR00693">
    <property type="entry name" value="thiE"/>
    <property type="match status" value="1"/>
</dbReference>
<feature type="binding site" evidence="9">
    <location>
        <position position="66"/>
    </location>
    <ligand>
        <name>4-amino-2-methyl-5-(diphosphooxymethyl)pyrimidine</name>
        <dbReference type="ChEBI" id="CHEBI:57841"/>
    </ligand>
</feature>
<feature type="binding site" evidence="9">
    <location>
        <position position="86"/>
    </location>
    <ligand>
        <name>Mg(2+)</name>
        <dbReference type="ChEBI" id="CHEBI:18420"/>
    </ligand>
</feature>
<comment type="catalytic activity">
    <reaction evidence="6 9 10">
        <text>4-methyl-5-(2-phosphooxyethyl)-thiazole + 4-amino-2-methyl-5-(diphosphooxymethyl)pyrimidine + H(+) = thiamine phosphate + diphosphate</text>
        <dbReference type="Rhea" id="RHEA:22328"/>
        <dbReference type="ChEBI" id="CHEBI:15378"/>
        <dbReference type="ChEBI" id="CHEBI:33019"/>
        <dbReference type="ChEBI" id="CHEBI:37575"/>
        <dbReference type="ChEBI" id="CHEBI:57841"/>
        <dbReference type="ChEBI" id="CHEBI:58296"/>
        <dbReference type="EC" id="2.5.1.3"/>
    </reaction>
</comment>
<comment type="function">
    <text evidence="9">Condenses 4-methyl-5-(beta-hydroxyethyl)thiazole monophosphate (THZ-P) and 2-methyl-4-amino-5-hydroxymethyl pyrimidine pyrophosphate (HMP-PP) to form thiamine monophosphate (TMP).</text>
</comment>
<evidence type="ECO:0000313" key="13">
    <source>
        <dbReference type="EMBL" id="MBF4693174.1"/>
    </source>
</evidence>
<dbReference type="InterPro" id="IPR022998">
    <property type="entry name" value="ThiamineP_synth_TenI"/>
</dbReference>
<evidence type="ECO:0000256" key="2">
    <source>
        <dbReference type="ARBA" id="ARBA00022679"/>
    </source>
</evidence>
<dbReference type="GO" id="GO:0004789">
    <property type="term" value="F:thiamine-phosphate diphosphorylase activity"/>
    <property type="evidence" value="ECO:0007669"/>
    <property type="project" value="UniProtKB-EC"/>
</dbReference>
<comment type="caution">
    <text evidence="9">Lacks conserved residue(s) required for the propagation of feature annotation.</text>
</comment>
<evidence type="ECO:0000256" key="7">
    <source>
        <dbReference type="ARBA" id="ARBA00047851"/>
    </source>
</evidence>
<keyword evidence="2 9" id="KW-0808">Transferase</keyword>
<feature type="domain" description="Thiamine phosphate synthase/TenI" evidence="12">
    <location>
        <begin position="6"/>
        <end position="184"/>
    </location>
</feature>
<keyword evidence="5 9" id="KW-0784">Thiamine biosynthesis</keyword>
<keyword evidence="4 9" id="KW-0460">Magnesium</keyword>
<evidence type="ECO:0000256" key="5">
    <source>
        <dbReference type="ARBA" id="ARBA00022977"/>
    </source>
</evidence>
<feature type="binding site" evidence="9">
    <location>
        <position position="67"/>
    </location>
    <ligand>
        <name>Mg(2+)</name>
        <dbReference type="ChEBI" id="CHEBI:18420"/>
    </ligand>
</feature>
<dbReference type="EC" id="2.5.1.3" evidence="9"/>
<protein>
    <recommendedName>
        <fullName evidence="9">Thiamine-phosphate synthase</fullName>
        <shortName evidence="9">TP synthase</shortName>
        <shortName evidence="9">TPS</shortName>
        <ecNumber evidence="9">2.5.1.3</ecNumber>
    </recommendedName>
    <alternativeName>
        <fullName evidence="9">Thiamine-phosphate pyrophosphorylase</fullName>
        <shortName evidence="9">TMP pyrophosphorylase</shortName>
        <shortName evidence="9">TMP-PPase</shortName>
    </alternativeName>
</protein>
<feature type="binding site" evidence="9">
    <location>
        <begin position="34"/>
        <end position="38"/>
    </location>
    <ligand>
        <name>4-amino-2-methyl-5-(diphosphooxymethyl)pyrimidine</name>
        <dbReference type="ChEBI" id="CHEBI:57841"/>
    </ligand>
</feature>
<dbReference type="PANTHER" id="PTHR20857">
    <property type="entry name" value="THIAMINE-PHOSPHATE PYROPHOSPHORYLASE"/>
    <property type="match status" value="1"/>
</dbReference>
<comment type="pathway">
    <text evidence="1 9 11">Cofactor biosynthesis; thiamine diphosphate biosynthesis; thiamine phosphate from 4-amino-2-methyl-5-diphosphomethylpyrimidine and 4-methyl-5-(2-phosphoethyl)-thiazole: step 1/1.</text>
</comment>
<dbReference type="EMBL" id="JADKNH010000004">
    <property type="protein sequence ID" value="MBF4693174.1"/>
    <property type="molecule type" value="Genomic_DNA"/>
</dbReference>
<dbReference type="InterPro" id="IPR036206">
    <property type="entry name" value="ThiamineP_synth_sf"/>
</dbReference>
<evidence type="ECO:0000256" key="4">
    <source>
        <dbReference type="ARBA" id="ARBA00022842"/>
    </source>
</evidence>
<feature type="binding site" evidence="9">
    <location>
        <position position="134"/>
    </location>
    <ligand>
        <name>4-amino-2-methyl-5-(diphosphooxymethyl)pyrimidine</name>
        <dbReference type="ChEBI" id="CHEBI:57841"/>
    </ligand>
</feature>
<comment type="catalytic activity">
    <reaction evidence="7 9 10">
        <text>2-(2-carboxy-4-methylthiazol-5-yl)ethyl phosphate + 4-amino-2-methyl-5-(diphosphooxymethyl)pyrimidine + 2 H(+) = thiamine phosphate + CO2 + diphosphate</text>
        <dbReference type="Rhea" id="RHEA:47848"/>
        <dbReference type="ChEBI" id="CHEBI:15378"/>
        <dbReference type="ChEBI" id="CHEBI:16526"/>
        <dbReference type="ChEBI" id="CHEBI:33019"/>
        <dbReference type="ChEBI" id="CHEBI:37575"/>
        <dbReference type="ChEBI" id="CHEBI:57841"/>
        <dbReference type="ChEBI" id="CHEBI:62890"/>
        <dbReference type="EC" id="2.5.1.3"/>
    </reaction>
</comment>
<feature type="binding site" evidence="9">
    <location>
        <position position="105"/>
    </location>
    <ligand>
        <name>4-amino-2-methyl-5-(diphosphooxymethyl)pyrimidine</name>
        <dbReference type="ChEBI" id="CHEBI:57841"/>
    </ligand>
</feature>
<reference evidence="13 14" key="1">
    <citation type="submission" date="2020-11" db="EMBL/GenBank/DDBJ databases">
        <title>Fusibacter basophilias sp. nov.</title>
        <authorList>
            <person name="Qiu D."/>
        </authorList>
    </citation>
    <scope>NUCLEOTIDE SEQUENCE [LARGE SCALE GENOMIC DNA]</scope>
    <source>
        <strain evidence="13 14">Q10-2</strain>
    </source>
</reference>
<name>A0ABR9ZRU3_9FIRM</name>
<dbReference type="SUPFAM" id="SSF51391">
    <property type="entry name" value="Thiamin phosphate synthase"/>
    <property type="match status" value="1"/>
</dbReference>
<comment type="cofactor">
    <cofactor evidence="9">
        <name>Mg(2+)</name>
        <dbReference type="ChEBI" id="CHEBI:18420"/>
    </cofactor>
    <text evidence="9">Binds 1 Mg(2+) ion per subunit.</text>
</comment>
<evidence type="ECO:0000313" key="14">
    <source>
        <dbReference type="Proteomes" id="UP000614200"/>
    </source>
</evidence>
<feature type="binding site" evidence="9">
    <location>
        <begin position="131"/>
        <end position="133"/>
    </location>
    <ligand>
        <name>2-[(2R,5Z)-2-carboxy-4-methylthiazol-5(2H)-ylidene]ethyl phosphate</name>
        <dbReference type="ChEBI" id="CHEBI:62899"/>
    </ligand>
</feature>
<evidence type="ECO:0000256" key="9">
    <source>
        <dbReference type="HAMAP-Rule" id="MF_00097"/>
    </source>
</evidence>
<evidence type="ECO:0000256" key="3">
    <source>
        <dbReference type="ARBA" id="ARBA00022723"/>
    </source>
</evidence>
<comment type="caution">
    <text evidence="13">The sequence shown here is derived from an EMBL/GenBank/DDBJ whole genome shotgun (WGS) entry which is preliminary data.</text>
</comment>
<evidence type="ECO:0000256" key="1">
    <source>
        <dbReference type="ARBA" id="ARBA00005165"/>
    </source>
</evidence>
<evidence type="ECO:0000256" key="11">
    <source>
        <dbReference type="RuleBase" id="RU004253"/>
    </source>
</evidence>
<comment type="similarity">
    <text evidence="9 10">Belongs to the thiamine-phosphate synthase family.</text>
</comment>
<dbReference type="InterPro" id="IPR034291">
    <property type="entry name" value="TMP_synthase"/>
</dbReference>
<evidence type="ECO:0000256" key="8">
    <source>
        <dbReference type="ARBA" id="ARBA00047883"/>
    </source>
</evidence>
<evidence type="ECO:0000256" key="10">
    <source>
        <dbReference type="RuleBase" id="RU003826"/>
    </source>
</evidence>
<organism evidence="13 14">
    <name type="scientific">Fusibacter ferrireducens</name>
    <dbReference type="NCBI Taxonomy" id="2785058"/>
    <lineage>
        <taxon>Bacteria</taxon>
        <taxon>Bacillati</taxon>
        <taxon>Bacillota</taxon>
        <taxon>Clostridia</taxon>
        <taxon>Eubacteriales</taxon>
        <taxon>Eubacteriales Family XII. Incertae Sedis</taxon>
        <taxon>Fusibacter</taxon>
    </lineage>
</organism>
<comment type="catalytic activity">
    <reaction evidence="8 9 10">
        <text>2-[(2R,5Z)-2-carboxy-4-methylthiazol-5(2H)-ylidene]ethyl phosphate + 4-amino-2-methyl-5-(diphosphooxymethyl)pyrimidine + 2 H(+) = thiamine phosphate + CO2 + diphosphate</text>
        <dbReference type="Rhea" id="RHEA:47844"/>
        <dbReference type="ChEBI" id="CHEBI:15378"/>
        <dbReference type="ChEBI" id="CHEBI:16526"/>
        <dbReference type="ChEBI" id="CHEBI:33019"/>
        <dbReference type="ChEBI" id="CHEBI:37575"/>
        <dbReference type="ChEBI" id="CHEBI:57841"/>
        <dbReference type="ChEBI" id="CHEBI:62899"/>
        <dbReference type="EC" id="2.5.1.3"/>
    </reaction>
</comment>
<dbReference type="RefSeq" id="WP_194701401.1">
    <property type="nucleotide sequence ID" value="NZ_JADKNH010000004.1"/>
</dbReference>
<dbReference type="Gene3D" id="3.20.20.70">
    <property type="entry name" value="Aldolase class I"/>
    <property type="match status" value="1"/>
</dbReference>
<evidence type="ECO:0000259" key="12">
    <source>
        <dbReference type="Pfam" id="PF02581"/>
    </source>
</evidence>
<feature type="binding site" evidence="9">
    <location>
        <position position="161"/>
    </location>
    <ligand>
        <name>2-[(2R,5Z)-2-carboxy-4-methylthiazol-5(2H)-ylidene]ethyl phosphate</name>
        <dbReference type="ChEBI" id="CHEBI:62899"/>
    </ligand>
</feature>
<dbReference type="InterPro" id="IPR013785">
    <property type="entry name" value="Aldolase_TIM"/>
</dbReference>
<dbReference type="Pfam" id="PF02581">
    <property type="entry name" value="TMP-TENI"/>
    <property type="match status" value="1"/>
</dbReference>
<sequence length="200" mass="22253">MNTKKIYLITNSNPFDQQLKILKKVLPLGIEYLQYRQKSLSWEQALDEIHQLSILCNLFEVPLIINDRLDVVTITDCQGIHLGEDDLPVKYVRRIARPNLIIGATAKTPERAQLCENAGADYLGVGAFYQSSTKCNAKLISHETLKQIRASVKIPIFGIGGLTPSNITEDIYEHVDGFAVSDAILSNADPVTVVKNFKAL</sequence>
<dbReference type="Proteomes" id="UP000614200">
    <property type="component" value="Unassembled WGS sequence"/>
</dbReference>
<keyword evidence="3 9" id="KW-0479">Metal-binding</keyword>
<dbReference type="HAMAP" id="MF_00097">
    <property type="entry name" value="TMP_synthase"/>
    <property type="match status" value="1"/>
</dbReference>
<evidence type="ECO:0000256" key="6">
    <source>
        <dbReference type="ARBA" id="ARBA00047334"/>
    </source>
</evidence>